<evidence type="ECO:0000313" key="1">
    <source>
        <dbReference type="EMBL" id="DAE21109.1"/>
    </source>
</evidence>
<organism evidence="1">
    <name type="scientific">Siphoviridae sp. ctRCE13</name>
    <dbReference type="NCBI Taxonomy" id="2826332"/>
    <lineage>
        <taxon>Viruses</taxon>
        <taxon>Duplodnaviria</taxon>
        <taxon>Heunggongvirae</taxon>
        <taxon>Uroviricota</taxon>
        <taxon>Caudoviricetes</taxon>
    </lineage>
</organism>
<protein>
    <submittedName>
        <fullName evidence="1">Loader and inhibitor of phage G40P</fullName>
    </submittedName>
</protein>
<reference evidence="1" key="1">
    <citation type="journal article" date="2021" name="Proc. Natl. Acad. Sci. U.S.A.">
        <title>A Catalog of Tens of Thousands of Viruses from Human Metagenomes Reveals Hidden Associations with Chronic Diseases.</title>
        <authorList>
            <person name="Tisza M.J."/>
            <person name="Buck C.B."/>
        </authorList>
    </citation>
    <scope>NUCLEOTIDE SEQUENCE</scope>
    <source>
        <strain evidence="1">CtRCE13</strain>
    </source>
</reference>
<name>A0A8S5QQV9_9CAUD</name>
<sequence length="93" mass="11375">MNKQEFYKNIQKIETAYNKKFSKEELMLWFKEFMTTEAREFEKAVNKTIKEIKFIPKIADVRARIAVNPNDYYTNDPYAYLYKNLEWCELVKE</sequence>
<accession>A0A8S5QQV9</accession>
<dbReference type="EMBL" id="BK015707">
    <property type="protein sequence ID" value="DAE21109.1"/>
    <property type="molecule type" value="Genomic_DNA"/>
</dbReference>
<dbReference type="Gene3D" id="1.10.8.200">
    <property type="entry name" value="Replisome organizer (g39p helicase loader/inhibitor protein)"/>
    <property type="match status" value="1"/>
</dbReference>
<proteinExistence type="predicted"/>